<dbReference type="GeneID" id="11518493"/>
<sequence length="102" mass="11708">MERETYTITSFNRRALLNILKDSGFPQNTPQILYTDSLTARLAVLNPLNVARIRCIDIRYKWIIEQVKQDKFAVQHIRGIEMPADGLDKATGQGTTPQVSWF</sequence>
<dbReference type="Proteomes" id="UP000008181">
    <property type="component" value="Chromosome 3"/>
</dbReference>
<keyword evidence="2" id="KW-1185">Reference proteome</keyword>
<dbReference type="KEGG" id="ttt:THITE_160423"/>
<gene>
    <name evidence="1" type="ORF">THITE_160423</name>
</gene>
<protein>
    <submittedName>
        <fullName evidence="1">Uncharacterized protein</fullName>
    </submittedName>
</protein>
<evidence type="ECO:0000313" key="2">
    <source>
        <dbReference type="Proteomes" id="UP000008181"/>
    </source>
</evidence>
<dbReference type="OrthoDB" id="4590285at2759"/>
<name>G2R7L7_THETT</name>
<dbReference type="HOGENOM" id="CLU_2279394_0_0_1"/>
<dbReference type="EMBL" id="CP003011">
    <property type="protein sequence ID" value="AEO67926.1"/>
    <property type="molecule type" value="Genomic_DNA"/>
</dbReference>
<dbReference type="AlphaFoldDB" id="G2R7L7"/>
<accession>G2R7L7</accession>
<dbReference type="RefSeq" id="XP_003654262.1">
    <property type="nucleotide sequence ID" value="XM_003654214.1"/>
</dbReference>
<organism evidence="1 2">
    <name type="scientific">Thermothielavioides terrestris (strain ATCC 38088 / NRRL 8126)</name>
    <name type="common">Thielavia terrestris</name>
    <dbReference type="NCBI Taxonomy" id="578455"/>
    <lineage>
        <taxon>Eukaryota</taxon>
        <taxon>Fungi</taxon>
        <taxon>Dikarya</taxon>
        <taxon>Ascomycota</taxon>
        <taxon>Pezizomycotina</taxon>
        <taxon>Sordariomycetes</taxon>
        <taxon>Sordariomycetidae</taxon>
        <taxon>Sordariales</taxon>
        <taxon>Chaetomiaceae</taxon>
        <taxon>Thermothielavioides</taxon>
        <taxon>Thermothielavioides terrestris</taxon>
    </lineage>
</organism>
<reference evidence="1 2" key="1">
    <citation type="journal article" date="2011" name="Nat. Biotechnol.">
        <title>Comparative genomic analysis of the thermophilic biomass-degrading fungi Myceliophthora thermophila and Thielavia terrestris.</title>
        <authorList>
            <person name="Berka R.M."/>
            <person name="Grigoriev I.V."/>
            <person name="Otillar R."/>
            <person name="Salamov A."/>
            <person name="Grimwood J."/>
            <person name="Reid I."/>
            <person name="Ishmael N."/>
            <person name="John T."/>
            <person name="Darmond C."/>
            <person name="Moisan M.-C."/>
            <person name="Henrissat B."/>
            <person name="Coutinho P.M."/>
            <person name="Lombard V."/>
            <person name="Natvig D.O."/>
            <person name="Lindquist E."/>
            <person name="Schmutz J."/>
            <person name="Lucas S."/>
            <person name="Harris P."/>
            <person name="Powlowski J."/>
            <person name="Bellemare A."/>
            <person name="Taylor D."/>
            <person name="Butler G."/>
            <person name="de Vries R.P."/>
            <person name="Allijn I.E."/>
            <person name="van den Brink J."/>
            <person name="Ushinsky S."/>
            <person name="Storms R."/>
            <person name="Powell A.J."/>
            <person name="Paulsen I.T."/>
            <person name="Elbourne L.D.H."/>
            <person name="Baker S.E."/>
            <person name="Magnuson J."/>
            <person name="LaBoissiere S."/>
            <person name="Clutterbuck A.J."/>
            <person name="Martinez D."/>
            <person name="Wogulis M."/>
            <person name="de Leon A.L."/>
            <person name="Rey M.W."/>
            <person name="Tsang A."/>
        </authorList>
    </citation>
    <scope>NUCLEOTIDE SEQUENCE [LARGE SCALE GENOMIC DNA]</scope>
    <source>
        <strain evidence="2">ATCC 38088 / NRRL 8126</strain>
    </source>
</reference>
<proteinExistence type="predicted"/>
<evidence type="ECO:0000313" key="1">
    <source>
        <dbReference type="EMBL" id="AEO67926.1"/>
    </source>
</evidence>